<comment type="caution">
    <text evidence="1">The sequence shown here is derived from an EMBL/GenBank/DDBJ whole genome shotgun (WGS) entry which is preliminary data.</text>
</comment>
<evidence type="ECO:0000313" key="1">
    <source>
        <dbReference type="EMBL" id="KAF7989891.1"/>
    </source>
</evidence>
<accession>A0A834XNE4</accession>
<dbReference type="EMBL" id="JACMRX010000005">
    <property type="protein sequence ID" value="KAF7989891.1"/>
    <property type="molecule type" value="Genomic_DNA"/>
</dbReference>
<proteinExistence type="predicted"/>
<keyword evidence="2" id="KW-1185">Reference proteome</keyword>
<reference evidence="1 2" key="1">
    <citation type="submission" date="2020-08" db="EMBL/GenBank/DDBJ databases">
        <title>Aphidius gifuensis genome sequencing and assembly.</title>
        <authorList>
            <person name="Du Z."/>
        </authorList>
    </citation>
    <scope>NUCLEOTIDE SEQUENCE [LARGE SCALE GENOMIC DNA]</scope>
    <source>
        <strain evidence="1">YNYX2018</strain>
        <tissue evidence="1">Adults</tissue>
    </source>
</reference>
<dbReference type="Proteomes" id="UP000639338">
    <property type="component" value="Unassembled WGS sequence"/>
</dbReference>
<evidence type="ECO:0000313" key="2">
    <source>
        <dbReference type="Proteomes" id="UP000639338"/>
    </source>
</evidence>
<name>A0A834XNE4_APHGI</name>
<dbReference type="AlphaFoldDB" id="A0A834XNE4"/>
<gene>
    <name evidence="1" type="ORF">HCN44_008565</name>
</gene>
<protein>
    <submittedName>
        <fullName evidence="1">Uncharacterized protein</fullName>
    </submittedName>
</protein>
<organism evidence="1 2">
    <name type="scientific">Aphidius gifuensis</name>
    <name type="common">Parasitoid wasp</name>
    <dbReference type="NCBI Taxonomy" id="684658"/>
    <lineage>
        <taxon>Eukaryota</taxon>
        <taxon>Metazoa</taxon>
        <taxon>Ecdysozoa</taxon>
        <taxon>Arthropoda</taxon>
        <taxon>Hexapoda</taxon>
        <taxon>Insecta</taxon>
        <taxon>Pterygota</taxon>
        <taxon>Neoptera</taxon>
        <taxon>Endopterygota</taxon>
        <taxon>Hymenoptera</taxon>
        <taxon>Apocrita</taxon>
        <taxon>Ichneumonoidea</taxon>
        <taxon>Braconidae</taxon>
        <taxon>Aphidiinae</taxon>
        <taxon>Aphidius</taxon>
    </lineage>
</organism>
<sequence length="383" mass="43549">MSGFVKIGLRLFGTARYIPNKNTTKYLQSMCLVRNGSSHVTKNSITSAQKKSAGYWKIISTVTKNILWYSTIPLTVIVVGSTYIVVKTPTFWEDIDAKIAAEEETLKYSIIPSKIITSSVLFDDGVIQIKTQEDNIHLMNDNTRNLMGSKELNANILEPFPRGKPIPIKIGKFTGLLDKGKLTLKTEEGDTTFTFHHTVGLEVKKLTETLQNEIAANEKEQTIIRHRRGKFIYSFSGYKITLETPEHIRELTGFSRILSDSNFNRMYPIIGNFSSSYDTTVKIQKDNSDEVYYCTQIVNVECDKKLDENLQNQLITIKKVSSRKDLAEEMKTCELVIDSGVIVFKTQDGDKFVVQHRLTCEVFEDGEQTYLNWTQDINAFDSL</sequence>